<evidence type="ECO:0000313" key="1">
    <source>
        <dbReference type="EMBL" id="KYJ85975.1"/>
    </source>
</evidence>
<dbReference type="STRING" id="1630136.AS592_05155"/>
<sequence length="468" mass="53972">MMNEKQTLKQLLETSEGKKILFLGHKGIFTDREIGRFLKKFKVSMTREYEEGLAAVVEYHRLNPVEEDISNMVYDTGIPLYKLVEFEKLLSEKINDDELLMGIKLSNDQERILRILGNEHISDALFVKLLKMYVFDEEEEDNRDDRNVIMYTLRRYIDIKPSEEDLLYSYLTLRRLATEATDPDLLNALTGFPNFEFLVRGKEKITLRETIARNPAIDEPLVRKLLAFRDLKIDQALASNPSVSLEVLKELSLKKNEGIEKALATNSAIDDEVFGALLERDESVIALLLLWQPINPSRLEQIERMGISEDLYAILGANETLESDVVLKLLEKEEPMLLEALSGNRTIQPDILAEIYQKDEVRYFGHLARNPSVPVWILQTFYEEFMDDESIMTALAYNASTPEKILKELFDRDLFEINRGLATNASLPLELLDILKVDTRLQNELAQNENLVNSYEQVLNQDKVMMNV</sequence>
<evidence type="ECO:0008006" key="3">
    <source>
        <dbReference type="Google" id="ProtNLM"/>
    </source>
</evidence>
<accession>A0A151CEM3</accession>
<keyword evidence="2" id="KW-1185">Reference proteome</keyword>
<dbReference type="EMBL" id="LNKT01000056">
    <property type="protein sequence ID" value="KYJ85975.1"/>
    <property type="molecule type" value="Genomic_DNA"/>
</dbReference>
<evidence type="ECO:0000313" key="2">
    <source>
        <dbReference type="Proteomes" id="UP000075359"/>
    </source>
</evidence>
<proteinExistence type="predicted"/>
<organism evidence="1 2">
    <name type="scientific">Sulfurovum riftiae</name>
    <dbReference type="NCBI Taxonomy" id="1630136"/>
    <lineage>
        <taxon>Bacteria</taxon>
        <taxon>Pseudomonadati</taxon>
        <taxon>Campylobacterota</taxon>
        <taxon>Epsilonproteobacteria</taxon>
        <taxon>Campylobacterales</taxon>
        <taxon>Sulfurovaceae</taxon>
        <taxon>Sulfurovum</taxon>
    </lineage>
</organism>
<dbReference type="AlphaFoldDB" id="A0A151CEM3"/>
<reference evidence="1 2" key="1">
    <citation type="submission" date="2015-11" db="EMBL/GenBank/DDBJ databases">
        <title>Draft genome of Sulfurovum riftiae 1812E, a member of the Epsilonproteobacteria isolated from the tube of the deep-sea hydrothermal vent tubewom Riftia pachyptila.</title>
        <authorList>
            <person name="Vetriani C."/>
            <person name="Giovannelli D."/>
        </authorList>
    </citation>
    <scope>NUCLEOTIDE SEQUENCE [LARGE SCALE GENOMIC DNA]</scope>
    <source>
        <strain evidence="1 2">1812E</strain>
    </source>
</reference>
<gene>
    <name evidence="1" type="ORF">AS592_05155</name>
</gene>
<protein>
    <recommendedName>
        <fullName evidence="3">Leucine rich repeat variant</fullName>
    </recommendedName>
</protein>
<comment type="caution">
    <text evidence="1">The sequence shown here is derived from an EMBL/GenBank/DDBJ whole genome shotgun (WGS) entry which is preliminary data.</text>
</comment>
<name>A0A151CEM3_9BACT</name>
<dbReference type="Proteomes" id="UP000075359">
    <property type="component" value="Unassembled WGS sequence"/>
</dbReference>
<dbReference type="OrthoDB" id="5333399at2"/>